<dbReference type="HOGENOM" id="CLU_1341247_0_0_11"/>
<dbReference type="Proteomes" id="UP000000851">
    <property type="component" value="Chromosome"/>
</dbReference>
<evidence type="ECO:0000313" key="3">
    <source>
        <dbReference type="EMBL" id="ACU73993.1"/>
    </source>
</evidence>
<keyword evidence="2" id="KW-0732">Signal</keyword>
<feature type="region of interest" description="Disordered" evidence="1">
    <location>
        <begin position="27"/>
        <end position="46"/>
    </location>
</feature>
<dbReference type="EMBL" id="CP001700">
    <property type="protein sequence ID" value="ACU73993.1"/>
    <property type="molecule type" value="Genomic_DNA"/>
</dbReference>
<evidence type="ECO:0000256" key="1">
    <source>
        <dbReference type="SAM" id="MobiDB-lite"/>
    </source>
</evidence>
<dbReference type="InParanoid" id="C7Q6F8"/>
<accession>C7Q6F8</accession>
<organism evidence="3 4">
    <name type="scientific">Catenulispora acidiphila (strain DSM 44928 / JCM 14897 / NBRC 102108 / NRRL B-24433 / ID139908)</name>
    <dbReference type="NCBI Taxonomy" id="479433"/>
    <lineage>
        <taxon>Bacteria</taxon>
        <taxon>Bacillati</taxon>
        <taxon>Actinomycetota</taxon>
        <taxon>Actinomycetes</taxon>
        <taxon>Catenulisporales</taxon>
        <taxon>Catenulisporaceae</taxon>
        <taxon>Catenulispora</taxon>
    </lineage>
</organism>
<feature type="signal peptide" evidence="2">
    <location>
        <begin position="1"/>
        <end position="22"/>
    </location>
</feature>
<feature type="compositionally biased region" description="Gly residues" evidence="1">
    <location>
        <begin position="27"/>
        <end position="38"/>
    </location>
</feature>
<feature type="chain" id="PRO_5002982569" description="Lipoprotein" evidence="2">
    <location>
        <begin position="23"/>
        <end position="204"/>
    </location>
</feature>
<dbReference type="KEGG" id="cai:Caci_5134"/>
<evidence type="ECO:0008006" key="5">
    <source>
        <dbReference type="Google" id="ProtNLM"/>
    </source>
</evidence>
<dbReference type="STRING" id="479433.Caci_5134"/>
<sequence length="204" mass="19915" precursor="true">MRRGQRLRRGAAVLAVAALAGAAAGCGSSGSGSGGHGGTTSSATDGGYHYPGVRARVAVLQLVLDTGQPTDQPVGPDMVVGGTVVYNAGFQTWFGTGGNGTLSPSSHVSLADEAVKAQALIGQVPKLAAAGAAHAVIASELLDAGLIAGSDLPGALDASGKVTAGPAVESWYTAHASQPLAKGSSVSLSDEAARIVAEIEKSGS</sequence>
<protein>
    <recommendedName>
        <fullName evidence="5">Lipoprotein</fullName>
    </recommendedName>
</protein>
<proteinExistence type="predicted"/>
<gene>
    <name evidence="3" type="ordered locus">Caci_5134</name>
</gene>
<evidence type="ECO:0000256" key="2">
    <source>
        <dbReference type="SAM" id="SignalP"/>
    </source>
</evidence>
<evidence type="ECO:0000313" key="4">
    <source>
        <dbReference type="Proteomes" id="UP000000851"/>
    </source>
</evidence>
<keyword evidence="4" id="KW-1185">Reference proteome</keyword>
<name>C7Q6F8_CATAD</name>
<dbReference type="PROSITE" id="PS51257">
    <property type="entry name" value="PROKAR_LIPOPROTEIN"/>
    <property type="match status" value="1"/>
</dbReference>
<reference evidence="3 4" key="1">
    <citation type="journal article" date="2009" name="Stand. Genomic Sci.">
        <title>Complete genome sequence of Catenulispora acidiphila type strain (ID 139908).</title>
        <authorList>
            <person name="Copeland A."/>
            <person name="Lapidus A."/>
            <person name="Glavina Del Rio T."/>
            <person name="Nolan M."/>
            <person name="Lucas S."/>
            <person name="Chen F."/>
            <person name="Tice H."/>
            <person name="Cheng J.F."/>
            <person name="Bruce D."/>
            <person name="Goodwin L."/>
            <person name="Pitluck S."/>
            <person name="Mikhailova N."/>
            <person name="Pati A."/>
            <person name="Ivanova N."/>
            <person name="Mavromatis K."/>
            <person name="Chen A."/>
            <person name="Palaniappan K."/>
            <person name="Chain P."/>
            <person name="Land M."/>
            <person name="Hauser L."/>
            <person name="Chang Y.J."/>
            <person name="Jeffries C.D."/>
            <person name="Chertkov O."/>
            <person name="Brettin T."/>
            <person name="Detter J.C."/>
            <person name="Han C."/>
            <person name="Ali Z."/>
            <person name="Tindall B.J."/>
            <person name="Goker M."/>
            <person name="Bristow J."/>
            <person name="Eisen J.A."/>
            <person name="Markowitz V."/>
            <person name="Hugenholtz P."/>
            <person name="Kyrpides N.C."/>
            <person name="Klenk H.P."/>
        </authorList>
    </citation>
    <scope>NUCLEOTIDE SEQUENCE [LARGE SCALE GENOMIC DNA]</scope>
    <source>
        <strain evidence="4">DSM 44928 / JCM 14897 / NBRC 102108 / NRRL B-24433 / ID139908</strain>
    </source>
</reference>
<dbReference type="AlphaFoldDB" id="C7Q6F8"/>